<keyword evidence="17" id="KW-0732">Signal</keyword>
<dbReference type="FunFam" id="3.40.720.10:FF:000008">
    <property type="entry name" value="Alkaline phosphatase"/>
    <property type="match status" value="1"/>
</dbReference>
<dbReference type="GO" id="GO:0004035">
    <property type="term" value="F:alkaline phosphatase activity"/>
    <property type="evidence" value="ECO:0007669"/>
    <property type="project" value="UniProtKB-EC"/>
</dbReference>
<feature type="binding site" evidence="14">
    <location>
        <position position="366"/>
    </location>
    <ligand>
        <name>Zn(2+)</name>
        <dbReference type="ChEBI" id="CHEBI:29105"/>
        <label>2</label>
    </ligand>
</feature>
<feature type="active site" description="Phosphoserine intermediate" evidence="13">
    <location>
        <position position="138"/>
    </location>
</feature>
<evidence type="ECO:0000256" key="4">
    <source>
        <dbReference type="ARBA" id="ARBA00022475"/>
    </source>
</evidence>
<feature type="chain" id="PRO_5008400336" description="Alkaline phosphatase" evidence="17">
    <location>
        <begin position="28"/>
        <end position="527"/>
    </location>
</feature>
<organism evidence="18 19">
    <name type="scientific">Glossina brevipalpis</name>
    <dbReference type="NCBI Taxonomy" id="37001"/>
    <lineage>
        <taxon>Eukaryota</taxon>
        <taxon>Metazoa</taxon>
        <taxon>Ecdysozoa</taxon>
        <taxon>Arthropoda</taxon>
        <taxon>Hexapoda</taxon>
        <taxon>Insecta</taxon>
        <taxon>Pterygota</taxon>
        <taxon>Neoptera</taxon>
        <taxon>Endopterygota</taxon>
        <taxon>Diptera</taxon>
        <taxon>Brachycera</taxon>
        <taxon>Muscomorpha</taxon>
        <taxon>Hippoboscoidea</taxon>
        <taxon>Glossinidae</taxon>
        <taxon>Glossina</taxon>
    </lineage>
</organism>
<dbReference type="PRINTS" id="PR00113">
    <property type="entry name" value="ALKPHPHTASE"/>
</dbReference>
<evidence type="ECO:0000256" key="11">
    <source>
        <dbReference type="ARBA" id="ARBA00023180"/>
    </source>
</evidence>
<feature type="binding site" evidence="14">
    <location>
        <position position="362"/>
    </location>
    <ligand>
        <name>Zn(2+)</name>
        <dbReference type="ChEBI" id="CHEBI:29105"/>
        <label>2</label>
    </ligand>
</feature>
<dbReference type="GO" id="GO:0098552">
    <property type="term" value="C:side of membrane"/>
    <property type="evidence" value="ECO:0007669"/>
    <property type="project" value="UniProtKB-KW"/>
</dbReference>
<evidence type="ECO:0000256" key="12">
    <source>
        <dbReference type="ARBA" id="ARBA00023288"/>
    </source>
</evidence>
<dbReference type="SUPFAM" id="SSF53649">
    <property type="entry name" value="Alkaline phosphatase-like"/>
    <property type="match status" value="1"/>
</dbReference>
<dbReference type="InterPro" id="IPR001952">
    <property type="entry name" value="Alkaline_phosphatase"/>
</dbReference>
<evidence type="ECO:0000256" key="2">
    <source>
        <dbReference type="ARBA" id="ARBA00005984"/>
    </source>
</evidence>
<keyword evidence="10" id="KW-0472">Membrane</keyword>
<reference evidence="19" key="1">
    <citation type="submission" date="2014-03" db="EMBL/GenBank/DDBJ databases">
        <authorList>
            <person name="Aksoy S."/>
            <person name="Warren W."/>
            <person name="Wilson R.K."/>
        </authorList>
    </citation>
    <scope>NUCLEOTIDE SEQUENCE [LARGE SCALE GENOMIC DNA]</scope>
    <source>
        <strain evidence="19">IAEA</strain>
    </source>
</reference>
<keyword evidence="6 14" id="KW-0479">Metal-binding</keyword>
<reference evidence="18" key="2">
    <citation type="submission" date="2020-05" db="UniProtKB">
        <authorList>
            <consortium name="EnsemblMetazoa"/>
        </authorList>
    </citation>
    <scope>IDENTIFICATION</scope>
    <source>
        <strain evidence="18">IAEA</strain>
    </source>
</reference>
<sequence length="527" mass="59492">MESFHKFIFRLFLTYLHISFTIESSESLCSKEDENCFDQQMHPDLFRETSYDSINPLEYTNKYWLDMSREFIKQQMNRQPNTNKAKNVIFFLGDGMGLTTIAAARNLLGGTEQKFVFEEFPYSGLSKTYSVDRIVSDSACTATAYLCGVKAMKGTIGVNGQVHMSDCETGIDRNNFVDSIAKWFIDAGKNAGLVTTTRVTHASPAGVYAHIADRDWENDSEVKKACGSRSASKVQDIAYQLMHGEVGRNLSLIMGGGKENFIDSSLYYNGKRSDGLDLVELFRQEHPDNVYVETRDDLMQANLLKANRVLGLYQDSHMFYHLETNETKNQPTLEEMTIKAIEYLQQRNEDGYFIFIEGGLIDWAHHFNKPRLALDETVEFSKAIRAAREMTSEEDTLIVVTADHSHAFTYGGYPSRKSDVFAPAPAKGKDGKPYMPLSYANGPSFPQFFDNENGQRKDPSLSIVGDINDEFPSTWYMQWETHGGDDVPVYASGPWSHLFTGVYEQNALPHFMAYAACVGNGLTMCQM</sequence>
<dbReference type="Proteomes" id="UP000091820">
    <property type="component" value="Unassembled WGS sequence"/>
</dbReference>
<comment type="similarity">
    <text evidence="2 15">Belongs to the alkaline phosphatase family.</text>
</comment>
<name>A0A1A9WFS0_9MUSC</name>
<evidence type="ECO:0000256" key="13">
    <source>
        <dbReference type="PIRSR" id="PIRSR601952-1"/>
    </source>
</evidence>
<evidence type="ECO:0000313" key="18">
    <source>
        <dbReference type="EnsemblMetazoa" id="GBRI018117-PA"/>
    </source>
</evidence>
<evidence type="ECO:0000256" key="17">
    <source>
        <dbReference type="SAM" id="SignalP"/>
    </source>
</evidence>
<evidence type="ECO:0000256" key="7">
    <source>
        <dbReference type="ARBA" id="ARBA00022801"/>
    </source>
</evidence>
<evidence type="ECO:0000256" key="1">
    <source>
        <dbReference type="ARBA" id="ARBA00004609"/>
    </source>
</evidence>
<evidence type="ECO:0000256" key="10">
    <source>
        <dbReference type="ARBA" id="ARBA00023136"/>
    </source>
</evidence>
<keyword evidence="7 16" id="KW-0378">Hydrolase</keyword>
<dbReference type="GO" id="GO:0046872">
    <property type="term" value="F:metal ion binding"/>
    <property type="evidence" value="ECO:0007669"/>
    <property type="project" value="UniProtKB-KW"/>
</dbReference>
<accession>A0A1A9WFS0</accession>
<evidence type="ECO:0000256" key="16">
    <source>
        <dbReference type="RuleBase" id="RU003947"/>
    </source>
</evidence>
<evidence type="ECO:0000256" key="6">
    <source>
        <dbReference type="ARBA" id="ARBA00022723"/>
    </source>
</evidence>
<dbReference type="EC" id="3.1.3.1" evidence="3 16"/>
<comment type="catalytic activity">
    <reaction evidence="16">
        <text>a phosphate monoester + H2O = an alcohol + phosphate</text>
        <dbReference type="Rhea" id="RHEA:15017"/>
        <dbReference type="ChEBI" id="CHEBI:15377"/>
        <dbReference type="ChEBI" id="CHEBI:30879"/>
        <dbReference type="ChEBI" id="CHEBI:43474"/>
        <dbReference type="ChEBI" id="CHEBI:67140"/>
        <dbReference type="EC" id="3.1.3.1"/>
    </reaction>
</comment>
<dbReference type="InterPro" id="IPR018299">
    <property type="entry name" value="Alkaline_phosphatase_AS"/>
</dbReference>
<keyword evidence="5" id="KW-0336">GPI-anchor</keyword>
<comment type="subcellular location">
    <subcellularLocation>
        <location evidence="1">Cell membrane</location>
        <topology evidence="1">Lipid-anchor</topology>
        <topology evidence="1">GPI-anchor</topology>
    </subcellularLocation>
</comment>
<feature type="binding site" evidence="14">
    <location>
        <position position="403"/>
    </location>
    <ligand>
        <name>Zn(2+)</name>
        <dbReference type="ChEBI" id="CHEBI:29105"/>
        <label>2</label>
    </ligand>
</feature>
<keyword evidence="4" id="KW-1003">Cell membrane</keyword>
<comment type="cofactor">
    <cofactor evidence="14">
        <name>Mg(2+)</name>
        <dbReference type="ChEBI" id="CHEBI:18420"/>
    </cofactor>
    <text evidence="14">Binds 1 Mg(2+) ion.</text>
</comment>
<dbReference type="AlphaFoldDB" id="A0A1A9WFS0"/>
<feature type="binding site" evidence="14">
    <location>
        <position position="482"/>
    </location>
    <ligand>
        <name>Zn(2+)</name>
        <dbReference type="ChEBI" id="CHEBI:29105"/>
        <label>2</label>
    </ligand>
</feature>
<dbReference type="PANTHER" id="PTHR11596:SF85">
    <property type="entry name" value="ALKALINE PHOSPHATASE-RELATED"/>
    <property type="match status" value="1"/>
</dbReference>
<keyword evidence="11" id="KW-0325">Glycoprotein</keyword>
<keyword evidence="19" id="KW-1185">Reference proteome</keyword>
<dbReference type="CDD" id="cd16012">
    <property type="entry name" value="ALP"/>
    <property type="match status" value="1"/>
</dbReference>
<feature type="binding site" evidence="14">
    <location>
        <position position="94"/>
    </location>
    <ligand>
        <name>Mg(2+)</name>
        <dbReference type="ChEBI" id="CHEBI:18420"/>
    </ligand>
</feature>
<protein>
    <recommendedName>
        <fullName evidence="3 16">Alkaline phosphatase</fullName>
        <ecNumber evidence="3 16">3.1.3.1</ecNumber>
    </recommendedName>
</protein>
<proteinExistence type="inferred from homology"/>
<evidence type="ECO:0000256" key="9">
    <source>
        <dbReference type="ARBA" id="ARBA00022842"/>
    </source>
</evidence>
<feature type="binding site" evidence="14">
    <location>
        <position position="201"/>
    </location>
    <ligand>
        <name>Mg(2+)</name>
        <dbReference type="ChEBI" id="CHEBI:18420"/>
    </ligand>
</feature>
<evidence type="ECO:0000256" key="14">
    <source>
        <dbReference type="PIRSR" id="PIRSR601952-2"/>
    </source>
</evidence>
<feature type="binding site" evidence="14">
    <location>
        <position position="94"/>
    </location>
    <ligand>
        <name>Zn(2+)</name>
        <dbReference type="ChEBI" id="CHEBI:29105"/>
        <label>2</label>
    </ligand>
</feature>
<feature type="binding site" evidence="14">
    <location>
        <position position="404"/>
    </location>
    <ligand>
        <name>Zn(2+)</name>
        <dbReference type="ChEBI" id="CHEBI:29105"/>
        <label>2</label>
    </ligand>
</feature>
<dbReference type="GO" id="GO:0005886">
    <property type="term" value="C:plasma membrane"/>
    <property type="evidence" value="ECO:0007669"/>
    <property type="project" value="UniProtKB-SubCell"/>
</dbReference>
<dbReference type="VEuPathDB" id="VectorBase:GBRI018117"/>
<dbReference type="Gene3D" id="3.40.720.10">
    <property type="entry name" value="Alkaline Phosphatase, subunit A"/>
    <property type="match status" value="1"/>
</dbReference>
<evidence type="ECO:0000256" key="15">
    <source>
        <dbReference type="RuleBase" id="RU003946"/>
    </source>
</evidence>
<feature type="binding site" evidence="14">
    <location>
        <position position="203"/>
    </location>
    <ligand>
        <name>Mg(2+)</name>
        <dbReference type="ChEBI" id="CHEBI:18420"/>
    </ligand>
</feature>
<dbReference type="STRING" id="37001.A0A1A9WFS0"/>
<feature type="signal peptide" evidence="17">
    <location>
        <begin position="1"/>
        <end position="27"/>
    </location>
</feature>
<evidence type="ECO:0000256" key="5">
    <source>
        <dbReference type="ARBA" id="ARBA00022622"/>
    </source>
</evidence>
<dbReference type="InterPro" id="IPR017850">
    <property type="entry name" value="Alkaline_phosphatase_core_sf"/>
</dbReference>
<evidence type="ECO:0000256" key="3">
    <source>
        <dbReference type="ARBA" id="ARBA00012647"/>
    </source>
</evidence>
<evidence type="ECO:0000256" key="8">
    <source>
        <dbReference type="ARBA" id="ARBA00022833"/>
    </source>
</evidence>
<dbReference type="Pfam" id="PF00245">
    <property type="entry name" value="Alk_phosphatase"/>
    <property type="match status" value="1"/>
</dbReference>
<keyword evidence="12" id="KW-0449">Lipoprotein</keyword>
<dbReference type="EnsemblMetazoa" id="GBRI018117-RA">
    <property type="protein sequence ID" value="GBRI018117-PA"/>
    <property type="gene ID" value="GBRI018117"/>
</dbReference>
<keyword evidence="9 14" id="KW-0460">Magnesium</keyword>
<comment type="cofactor">
    <cofactor evidence="14">
        <name>Zn(2+)</name>
        <dbReference type="ChEBI" id="CHEBI:29105"/>
    </cofactor>
    <text evidence="14">Binds 2 Zn(2+) ions.</text>
</comment>
<feature type="binding site" evidence="14">
    <location>
        <position position="357"/>
    </location>
    <ligand>
        <name>Mg(2+)</name>
        <dbReference type="ChEBI" id="CHEBI:18420"/>
    </ligand>
</feature>
<dbReference type="PROSITE" id="PS00123">
    <property type="entry name" value="ALKALINE_PHOSPHATASE"/>
    <property type="match status" value="1"/>
</dbReference>
<keyword evidence="8 14" id="KW-0862">Zinc</keyword>
<dbReference type="PANTHER" id="PTHR11596">
    <property type="entry name" value="ALKALINE PHOSPHATASE"/>
    <property type="match status" value="1"/>
</dbReference>
<dbReference type="SMART" id="SM00098">
    <property type="entry name" value="alkPPc"/>
    <property type="match status" value="1"/>
</dbReference>
<evidence type="ECO:0000313" key="19">
    <source>
        <dbReference type="Proteomes" id="UP000091820"/>
    </source>
</evidence>